<sequence>MADGGALEGPVISTQVSHGPVEQDFYIRVLEYIQDEPFKLFVVLAVATLLVVYQFFKDAHHGLRFVVILIVISCVGSLGIFVLANETPVIVDRSDQTESDANETGSTLTDSEAGARAESAPSEMTDASEERFSNAEAYLLPRPQTYQDERTWFAYIGSFSSKDNAISHAKTVSKNWPNLRTFVFLYGDRKFWGVALATWTSEEKAREAVEFARAEGVQSDAYAQQLPRDIYDGRPQLYRFSILD</sequence>
<gene>
    <name evidence="3" type="ORF">FIL88_15720</name>
</gene>
<dbReference type="EMBL" id="VICH01000014">
    <property type="protein sequence ID" value="TQV65933.1"/>
    <property type="molecule type" value="Genomic_DNA"/>
</dbReference>
<evidence type="ECO:0000256" key="2">
    <source>
        <dbReference type="SAM" id="Phobius"/>
    </source>
</evidence>
<feature type="transmembrane region" description="Helical" evidence="2">
    <location>
        <begin position="63"/>
        <end position="84"/>
    </location>
</feature>
<evidence type="ECO:0008006" key="5">
    <source>
        <dbReference type="Google" id="ProtNLM"/>
    </source>
</evidence>
<comment type="caution">
    <text evidence="3">The sequence shown here is derived from an EMBL/GenBank/DDBJ whole genome shotgun (WGS) entry which is preliminary data.</text>
</comment>
<evidence type="ECO:0000313" key="3">
    <source>
        <dbReference type="EMBL" id="TQV65933.1"/>
    </source>
</evidence>
<keyword evidence="2" id="KW-1133">Transmembrane helix</keyword>
<evidence type="ECO:0000256" key="1">
    <source>
        <dbReference type="SAM" id="MobiDB-lite"/>
    </source>
</evidence>
<dbReference type="Proteomes" id="UP000315816">
    <property type="component" value="Unassembled WGS sequence"/>
</dbReference>
<dbReference type="AlphaFoldDB" id="A0A545SLT3"/>
<keyword evidence="4" id="KW-1185">Reference proteome</keyword>
<evidence type="ECO:0000313" key="4">
    <source>
        <dbReference type="Proteomes" id="UP000315816"/>
    </source>
</evidence>
<feature type="region of interest" description="Disordered" evidence="1">
    <location>
        <begin position="94"/>
        <end position="130"/>
    </location>
</feature>
<organism evidence="3 4">
    <name type="scientific">Aliiroseovarius halocynthiae</name>
    <dbReference type="NCBI Taxonomy" id="985055"/>
    <lineage>
        <taxon>Bacteria</taxon>
        <taxon>Pseudomonadati</taxon>
        <taxon>Pseudomonadota</taxon>
        <taxon>Alphaproteobacteria</taxon>
        <taxon>Rhodobacterales</taxon>
        <taxon>Paracoccaceae</taxon>
        <taxon>Aliiroseovarius</taxon>
    </lineage>
</organism>
<feature type="transmembrane region" description="Helical" evidence="2">
    <location>
        <begin position="38"/>
        <end position="56"/>
    </location>
</feature>
<proteinExistence type="predicted"/>
<dbReference type="RefSeq" id="WP_142854825.1">
    <property type="nucleotide sequence ID" value="NZ_FXWW01000009.1"/>
</dbReference>
<keyword evidence="2" id="KW-0812">Transmembrane</keyword>
<protein>
    <recommendedName>
        <fullName evidence="5">SPOR domain-containing protein</fullName>
    </recommendedName>
</protein>
<accession>A0A545SLT3</accession>
<keyword evidence="2" id="KW-0472">Membrane</keyword>
<name>A0A545SLT3_9RHOB</name>
<reference evidence="3 4" key="1">
    <citation type="submission" date="2019-06" db="EMBL/GenBank/DDBJ databases">
        <title>A novel species of marine bacteria.</title>
        <authorList>
            <person name="Wang Y."/>
        </authorList>
    </citation>
    <scope>NUCLEOTIDE SEQUENCE [LARGE SCALE GENOMIC DNA]</scope>
    <source>
        <strain evidence="3 4">MA1-10</strain>
    </source>
</reference>